<evidence type="ECO:0000313" key="2">
    <source>
        <dbReference type="Proteomes" id="UP001216674"/>
    </source>
</evidence>
<evidence type="ECO:0008006" key="3">
    <source>
        <dbReference type="Google" id="ProtNLM"/>
    </source>
</evidence>
<reference evidence="1 2" key="1">
    <citation type="submission" date="2023-03" db="EMBL/GenBank/DDBJ databases">
        <title>Draft assemblies of triclosan tolerant bacteria isolated from returned activated sludge.</title>
        <authorList>
            <person name="Van Hamelsveld S."/>
        </authorList>
    </citation>
    <scope>NUCLEOTIDE SEQUENCE [LARGE SCALE GENOMIC DNA]</scope>
    <source>
        <strain evidence="1 2">GW210010_S58</strain>
    </source>
</reference>
<evidence type="ECO:0000313" key="1">
    <source>
        <dbReference type="EMBL" id="MDF3836273.1"/>
    </source>
</evidence>
<gene>
    <name evidence="1" type="ORF">P3W85_25475</name>
</gene>
<sequence length="132" mass="14536">MVQPAHWIGARMISGCLAMSLLVLASGQLAGCGPIQVRAGKKPDVAVLNKSLQIGNATQQGVLAVLGKPDGRGRSMMPWQSSPRTVWTYYYEEGLIDLGGENSDDRRIFLFLFFDGDRFDGYLWFSSLHPSQ</sequence>
<proteinExistence type="predicted"/>
<organism evidence="1 2">
    <name type="scientific">Cupriavidus basilensis</name>
    <dbReference type="NCBI Taxonomy" id="68895"/>
    <lineage>
        <taxon>Bacteria</taxon>
        <taxon>Pseudomonadati</taxon>
        <taxon>Pseudomonadota</taxon>
        <taxon>Betaproteobacteria</taxon>
        <taxon>Burkholderiales</taxon>
        <taxon>Burkholderiaceae</taxon>
        <taxon>Cupriavidus</taxon>
    </lineage>
</organism>
<keyword evidence="2" id="KW-1185">Reference proteome</keyword>
<dbReference type="Proteomes" id="UP001216674">
    <property type="component" value="Unassembled WGS sequence"/>
</dbReference>
<comment type="caution">
    <text evidence="1">The sequence shown here is derived from an EMBL/GenBank/DDBJ whole genome shotgun (WGS) entry which is preliminary data.</text>
</comment>
<accession>A0ABT6AUG6</accession>
<protein>
    <recommendedName>
        <fullName evidence="3">Outer membrane protein assembly factor BamE</fullName>
    </recommendedName>
</protein>
<name>A0ABT6AUG6_9BURK</name>
<dbReference type="RefSeq" id="WP_276266792.1">
    <property type="nucleotide sequence ID" value="NZ_JARJLM010000429.1"/>
</dbReference>
<dbReference type="EMBL" id="JARJLM010000429">
    <property type="protein sequence ID" value="MDF3836273.1"/>
    <property type="molecule type" value="Genomic_DNA"/>
</dbReference>